<keyword evidence="2" id="KW-1185">Reference proteome</keyword>
<comment type="caution">
    <text evidence="1">The sequence shown here is derived from an EMBL/GenBank/DDBJ whole genome shotgun (WGS) entry which is preliminary data.</text>
</comment>
<gene>
    <name evidence="1" type="ORF">L2E82_06390</name>
</gene>
<evidence type="ECO:0000313" key="2">
    <source>
        <dbReference type="Proteomes" id="UP001055811"/>
    </source>
</evidence>
<dbReference type="Proteomes" id="UP001055811">
    <property type="component" value="Linkage Group LG01"/>
</dbReference>
<evidence type="ECO:0000313" key="1">
    <source>
        <dbReference type="EMBL" id="KAI3792508.1"/>
    </source>
</evidence>
<proteinExistence type="predicted"/>
<sequence>MSSEFRIPAELRRRSFQGVANEEINRTDIISESVEASFGDKRYVLRVSEVEGKLFKPCRLDKGGDYNQITAGEESEEDKDWESDSLSDEDQLISSDDGTNVGFSEEDDEQFNLDDDAISVVRETVFENAINTSTTRAREKSETHAMGGDEFQDTISTTPKRAKEVRHATDEDEESIVQETFHEEAFIEPPAQDGHKNDGHVTVVHLPDAGDTPKTQKNQEVNVKDPVIGLYACDLNQACSMGVCLSNHVGILKDPPAHVGDKKEGNCTIDVARQEYDINKTQIQVKEIVKEKESSAHVGDKKELNNVDVALKVDESNKNQIQGDKNALESNSCTCVSKYTCACALIEKPGIPILSIHNFPMGFIPEQLYRQTISEKTPSEDISSLWDPFTPVVLVYNVQT</sequence>
<protein>
    <submittedName>
        <fullName evidence="1">Uncharacterized protein</fullName>
    </submittedName>
</protein>
<reference evidence="2" key="1">
    <citation type="journal article" date="2022" name="Mol. Ecol. Resour.">
        <title>The genomes of chicory, endive, great burdock and yacon provide insights into Asteraceae palaeo-polyploidization history and plant inulin production.</title>
        <authorList>
            <person name="Fan W."/>
            <person name="Wang S."/>
            <person name="Wang H."/>
            <person name="Wang A."/>
            <person name="Jiang F."/>
            <person name="Liu H."/>
            <person name="Zhao H."/>
            <person name="Xu D."/>
            <person name="Zhang Y."/>
        </authorList>
    </citation>
    <scope>NUCLEOTIDE SEQUENCE [LARGE SCALE GENOMIC DNA]</scope>
    <source>
        <strain evidence="2">cv. Punajuju</strain>
    </source>
</reference>
<reference evidence="1 2" key="2">
    <citation type="journal article" date="2022" name="Mol. Ecol. Resour.">
        <title>The genomes of chicory, endive, great burdock and yacon provide insights into Asteraceae paleo-polyploidization history and plant inulin production.</title>
        <authorList>
            <person name="Fan W."/>
            <person name="Wang S."/>
            <person name="Wang H."/>
            <person name="Wang A."/>
            <person name="Jiang F."/>
            <person name="Liu H."/>
            <person name="Zhao H."/>
            <person name="Xu D."/>
            <person name="Zhang Y."/>
        </authorList>
    </citation>
    <scope>NUCLEOTIDE SEQUENCE [LARGE SCALE GENOMIC DNA]</scope>
    <source>
        <strain evidence="2">cv. Punajuju</strain>
        <tissue evidence="1">Leaves</tissue>
    </source>
</reference>
<accession>A0ACB9HAN3</accession>
<organism evidence="1 2">
    <name type="scientific">Cichorium intybus</name>
    <name type="common">Chicory</name>
    <dbReference type="NCBI Taxonomy" id="13427"/>
    <lineage>
        <taxon>Eukaryota</taxon>
        <taxon>Viridiplantae</taxon>
        <taxon>Streptophyta</taxon>
        <taxon>Embryophyta</taxon>
        <taxon>Tracheophyta</taxon>
        <taxon>Spermatophyta</taxon>
        <taxon>Magnoliopsida</taxon>
        <taxon>eudicotyledons</taxon>
        <taxon>Gunneridae</taxon>
        <taxon>Pentapetalae</taxon>
        <taxon>asterids</taxon>
        <taxon>campanulids</taxon>
        <taxon>Asterales</taxon>
        <taxon>Asteraceae</taxon>
        <taxon>Cichorioideae</taxon>
        <taxon>Cichorieae</taxon>
        <taxon>Cichoriinae</taxon>
        <taxon>Cichorium</taxon>
    </lineage>
</organism>
<dbReference type="EMBL" id="CM042009">
    <property type="protein sequence ID" value="KAI3792508.1"/>
    <property type="molecule type" value="Genomic_DNA"/>
</dbReference>
<name>A0ACB9HAN3_CICIN</name>